<dbReference type="RefSeq" id="WP_000503141.1">
    <property type="nucleotide sequence ID" value="NZ_CAKJWC010000002.1"/>
</dbReference>
<evidence type="ECO:0000313" key="4">
    <source>
        <dbReference type="EMBL" id="PFF50955.1"/>
    </source>
</evidence>
<keyword evidence="1" id="KW-0812">Transmembrane</keyword>
<accession>A0A0G8FB87</accession>
<organism evidence="2 6">
    <name type="scientific">Bacillus cereus</name>
    <dbReference type="NCBI Taxonomy" id="1396"/>
    <lineage>
        <taxon>Bacteria</taxon>
        <taxon>Bacillati</taxon>
        <taxon>Bacillota</taxon>
        <taxon>Bacilli</taxon>
        <taxon>Bacillales</taxon>
        <taxon>Bacillaceae</taxon>
        <taxon>Bacillus</taxon>
        <taxon>Bacillus cereus group</taxon>
    </lineage>
</organism>
<dbReference type="Proteomes" id="UP000220210">
    <property type="component" value="Unassembled WGS sequence"/>
</dbReference>
<reference evidence="2 6" key="2">
    <citation type="submission" date="2019-10" db="EMBL/GenBank/DDBJ databases">
        <title>Bacillus from the desert of Cuatro Cinegas, Coahuila.</title>
        <authorList>
            <person name="Olmedo-Alvarez G."/>
            <person name="Saldana S."/>
            <person name="Barcelo D."/>
        </authorList>
    </citation>
    <scope>NUCLEOTIDE SEQUENCE [LARGE SCALE GENOMIC DNA]</scope>
    <source>
        <strain evidence="2 6">CH417_13T</strain>
    </source>
</reference>
<sequence>MGDVYGGLKYFGFLLVLVFSVGFIIRWIFRDVISLDQLLGLGIGIITLIMAFFIKKYSKELNTNS</sequence>
<protein>
    <recommendedName>
        <fullName evidence="7">Group-specific protein</fullName>
    </recommendedName>
</protein>
<keyword evidence="1" id="KW-1133">Transmembrane helix</keyword>
<evidence type="ECO:0000313" key="3">
    <source>
        <dbReference type="EMBL" id="MDN4877260.1"/>
    </source>
</evidence>
<dbReference type="Proteomes" id="UP000475765">
    <property type="component" value="Unassembled WGS sequence"/>
</dbReference>
<dbReference type="EMBL" id="WBPP01000007">
    <property type="protein sequence ID" value="KAB2399558.1"/>
    <property type="molecule type" value="Genomic_DNA"/>
</dbReference>
<evidence type="ECO:0000256" key="1">
    <source>
        <dbReference type="SAM" id="Phobius"/>
    </source>
</evidence>
<name>A0A0G8FB87_BACCE</name>
<dbReference type="EMBL" id="NTSO01000004">
    <property type="protein sequence ID" value="PFF50955.1"/>
    <property type="molecule type" value="Genomic_DNA"/>
</dbReference>
<evidence type="ECO:0000313" key="5">
    <source>
        <dbReference type="Proteomes" id="UP000220210"/>
    </source>
</evidence>
<gene>
    <name evidence="4" type="ORF">CN357_08185</name>
    <name evidence="2" type="ORF">F8172_04250</name>
    <name evidence="3" type="ORF">QYM23_31255</name>
</gene>
<keyword evidence="1" id="KW-0472">Membrane</keyword>
<feature type="transmembrane region" description="Helical" evidence="1">
    <location>
        <begin position="7"/>
        <end position="29"/>
    </location>
</feature>
<reference evidence="3" key="3">
    <citation type="submission" date="2023-07" db="EMBL/GenBank/DDBJ databases">
        <title>Complete genome sequence of Bacillus cereus SRCM126073 isolated from soil.</title>
        <authorList>
            <person name="Yang H.-G."/>
            <person name="Ryu M.-S."/>
            <person name="Ha G.-S."/>
            <person name="Yang H.-J."/>
            <person name="Jeong D.-Y."/>
        </authorList>
    </citation>
    <scope>NUCLEOTIDE SEQUENCE</scope>
    <source>
        <strain evidence="3">SRCM126073</strain>
    </source>
</reference>
<dbReference type="AlphaFoldDB" id="A0A0G8FB87"/>
<feature type="transmembrane region" description="Helical" evidence="1">
    <location>
        <begin position="35"/>
        <end position="54"/>
    </location>
</feature>
<reference evidence="4 5" key="1">
    <citation type="submission" date="2017-09" db="EMBL/GenBank/DDBJ databases">
        <title>Large-scale bioinformatics analysis of Bacillus genomes uncovers conserved roles of natural products in bacterial physiology.</title>
        <authorList>
            <consortium name="Agbiome Team Llc"/>
            <person name="Bleich R.M."/>
            <person name="Kirk G.J."/>
            <person name="Santa Maria K.C."/>
            <person name="Allen S.E."/>
            <person name="Farag S."/>
            <person name="Shank E.A."/>
            <person name="Bowers A."/>
        </authorList>
    </citation>
    <scope>NUCLEOTIDE SEQUENCE [LARGE SCALE GENOMIC DNA]</scope>
    <source>
        <strain evidence="4 5">AFS020204</strain>
    </source>
</reference>
<proteinExistence type="predicted"/>
<evidence type="ECO:0008006" key="7">
    <source>
        <dbReference type="Google" id="ProtNLM"/>
    </source>
</evidence>
<dbReference type="EMBL" id="JAUIQW010000004">
    <property type="protein sequence ID" value="MDN4877260.1"/>
    <property type="molecule type" value="Genomic_DNA"/>
</dbReference>
<evidence type="ECO:0000313" key="6">
    <source>
        <dbReference type="Proteomes" id="UP000475765"/>
    </source>
</evidence>
<evidence type="ECO:0000313" key="2">
    <source>
        <dbReference type="EMBL" id="KAB2399558.1"/>
    </source>
</evidence>
<dbReference type="Proteomes" id="UP001175137">
    <property type="component" value="Unassembled WGS sequence"/>
</dbReference>
<comment type="caution">
    <text evidence="2">The sequence shown here is derived from an EMBL/GenBank/DDBJ whole genome shotgun (WGS) entry which is preliminary data.</text>
</comment>